<dbReference type="EMBL" id="FOPZ01000002">
    <property type="protein sequence ID" value="SFH36485.1"/>
    <property type="molecule type" value="Genomic_DNA"/>
</dbReference>
<feature type="region of interest" description="Disordered" evidence="1">
    <location>
        <begin position="1"/>
        <end position="22"/>
    </location>
</feature>
<evidence type="ECO:0000313" key="2">
    <source>
        <dbReference type="EMBL" id="SFH36485.1"/>
    </source>
</evidence>
<sequence>MSSTEWRPTDDEDGPNENLGFGDALAELAVEDAPDIDPVDAVRESREDV</sequence>
<proteinExistence type="predicted"/>
<dbReference type="Proteomes" id="UP000323537">
    <property type="component" value="Unassembled WGS sequence"/>
</dbReference>
<dbReference type="RefSeq" id="WP_188127845.1">
    <property type="nucleotide sequence ID" value="NZ_BAAADP010000005.1"/>
</dbReference>
<name>A0A1I2ZFT2_9EURY</name>
<gene>
    <name evidence="2" type="ORF">SAMN04488066_10227</name>
</gene>
<evidence type="ECO:0000313" key="3">
    <source>
        <dbReference type="Proteomes" id="UP000323537"/>
    </source>
</evidence>
<accession>A0A1I2ZFT2</accession>
<organism evidence="2 3">
    <name type="scientific">Halorubrum aquaticum</name>
    <dbReference type="NCBI Taxonomy" id="387340"/>
    <lineage>
        <taxon>Archaea</taxon>
        <taxon>Methanobacteriati</taxon>
        <taxon>Methanobacteriota</taxon>
        <taxon>Stenosarchaea group</taxon>
        <taxon>Halobacteria</taxon>
        <taxon>Halobacteriales</taxon>
        <taxon>Haloferacaceae</taxon>
        <taxon>Halorubrum</taxon>
    </lineage>
</organism>
<reference evidence="2 3" key="1">
    <citation type="submission" date="2016-10" db="EMBL/GenBank/DDBJ databases">
        <authorList>
            <person name="Varghese N."/>
            <person name="Submissions S."/>
        </authorList>
    </citation>
    <scope>NUCLEOTIDE SEQUENCE [LARGE SCALE GENOMIC DNA]</scope>
    <source>
        <strain evidence="2 3">CGMCC 1.6377</strain>
    </source>
</reference>
<keyword evidence="3" id="KW-1185">Reference proteome</keyword>
<feature type="region of interest" description="Disordered" evidence="1">
    <location>
        <begin position="30"/>
        <end position="49"/>
    </location>
</feature>
<dbReference type="AlphaFoldDB" id="A0A1I2ZFT2"/>
<feature type="compositionally biased region" description="Basic and acidic residues" evidence="1">
    <location>
        <begin position="40"/>
        <end position="49"/>
    </location>
</feature>
<protein>
    <submittedName>
        <fullName evidence="2">Uncharacterized protein</fullName>
    </submittedName>
</protein>
<dbReference type="OrthoDB" id="319835at2157"/>
<evidence type="ECO:0000256" key="1">
    <source>
        <dbReference type="SAM" id="MobiDB-lite"/>
    </source>
</evidence>